<dbReference type="EMBL" id="BARU01004043">
    <property type="protein sequence ID" value="GAH18485.1"/>
    <property type="molecule type" value="Genomic_DNA"/>
</dbReference>
<name>X1EDT8_9ZZZZ</name>
<gene>
    <name evidence="1" type="ORF">S03H2_08344</name>
</gene>
<protein>
    <submittedName>
        <fullName evidence="1">Uncharacterized protein</fullName>
    </submittedName>
</protein>
<organism evidence="1">
    <name type="scientific">marine sediment metagenome</name>
    <dbReference type="NCBI Taxonomy" id="412755"/>
    <lineage>
        <taxon>unclassified sequences</taxon>
        <taxon>metagenomes</taxon>
        <taxon>ecological metagenomes</taxon>
    </lineage>
</organism>
<reference evidence="1" key="1">
    <citation type="journal article" date="2014" name="Front. Microbiol.">
        <title>High frequency of phylogenetically diverse reductive dehalogenase-homologous genes in deep subseafloor sedimentary metagenomes.</title>
        <authorList>
            <person name="Kawai M."/>
            <person name="Futagami T."/>
            <person name="Toyoda A."/>
            <person name="Takaki Y."/>
            <person name="Nishi S."/>
            <person name="Hori S."/>
            <person name="Arai W."/>
            <person name="Tsubouchi T."/>
            <person name="Morono Y."/>
            <person name="Uchiyama I."/>
            <person name="Ito T."/>
            <person name="Fujiyama A."/>
            <person name="Inagaki F."/>
            <person name="Takami H."/>
        </authorList>
    </citation>
    <scope>NUCLEOTIDE SEQUENCE</scope>
    <source>
        <strain evidence="1">Expedition CK06-06</strain>
    </source>
</reference>
<proteinExistence type="predicted"/>
<comment type="caution">
    <text evidence="1">The sequence shown here is derived from an EMBL/GenBank/DDBJ whole genome shotgun (WGS) entry which is preliminary data.</text>
</comment>
<dbReference type="AlphaFoldDB" id="X1EDT8"/>
<evidence type="ECO:0000313" key="1">
    <source>
        <dbReference type="EMBL" id="GAH18485.1"/>
    </source>
</evidence>
<accession>X1EDT8</accession>
<sequence length="167" mass="18953">MKRLGIRQGGRGDGKNIHEIRDVFRSKWEISIAKPSVSEFMMGHQVDKMGYNKAHRDENWVIKEYRKALPLLQLMSSGRPYGQVEEDEVDSLRDIVKGLEAQLVVATRNTSEKDVEFNDMKKDVNDIKTLLSLPQLKAILAQLNKEALEKGGQGKHARAQVVNLEGR</sequence>